<evidence type="ECO:0000313" key="6">
    <source>
        <dbReference type="EMBL" id="SFM27418.1"/>
    </source>
</evidence>
<dbReference type="EMBL" id="CAJNAP010000023">
    <property type="protein sequence ID" value="CAE6508742.1"/>
    <property type="molecule type" value="Genomic_DNA"/>
</dbReference>
<reference evidence="6 7" key="1">
    <citation type="submission" date="2016-10" db="EMBL/GenBank/DDBJ databases">
        <authorList>
            <person name="de Groot N.N."/>
        </authorList>
    </citation>
    <scope>NUCLEOTIDE SEQUENCE [LARGE SCALE GENOMIC DNA]</scope>
    <source>
        <strain evidence="6 7">Nm146</strain>
    </source>
</reference>
<dbReference type="InterPro" id="IPR002104">
    <property type="entry name" value="Integrase_catalytic"/>
</dbReference>
<evidence type="ECO:0000313" key="7">
    <source>
        <dbReference type="Proteomes" id="UP000199561"/>
    </source>
</evidence>
<dbReference type="AlphaFoldDB" id="A0A1I4PI61"/>
<evidence type="ECO:0000256" key="2">
    <source>
        <dbReference type="SAM" id="Coils"/>
    </source>
</evidence>
<keyword evidence="3" id="KW-0812">Transmembrane</keyword>
<dbReference type="Proteomes" id="UP000199561">
    <property type="component" value="Unassembled WGS sequence"/>
</dbReference>
<accession>A0A1I4PI61</accession>
<keyword evidence="3" id="KW-1133">Transmembrane helix</keyword>
<name>A0A1I4PI61_9PROT</name>
<feature type="transmembrane region" description="Helical" evidence="3">
    <location>
        <begin position="33"/>
        <end position="53"/>
    </location>
</feature>
<dbReference type="CDD" id="cd00397">
    <property type="entry name" value="DNA_BRE_C"/>
    <property type="match status" value="1"/>
</dbReference>
<feature type="domain" description="Tyr recombinase" evidence="4">
    <location>
        <begin position="484"/>
        <end position="649"/>
    </location>
</feature>
<dbReference type="GO" id="GO:0006310">
    <property type="term" value="P:DNA recombination"/>
    <property type="evidence" value="ECO:0007669"/>
    <property type="project" value="UniProtKB-KW"/>
</dbReference>
<keyword evidence="1" id="KW-0233">DNA recombination</keyword>
<dbReference type="Proteomes" id="UP000601736">
    <property type="component" value="Unassembled WGS sequence"/>
</dbReference>
<sequence>MQYRIPQVDITRSRDHESLPSSGRPPWLRSSRLLIFIVSFSACALITLIYVFGRSPVYQSYATLLTVAKTPIDQRSSDADIQHVAIQKQILFGAELLAETAKRLRSLPREDKGSHIAVADIRNILDVRSVPDTNLVELVAEGPDPALLPALINTWIEVYLEARSAEIARTIGVTAQMLREELAELTEKINLKRAELEHFREKNHIVSMGREENEALARLRGLNDALNKASEEEVNTKARLDSIKQAIARGQTVVPREDSLTLSQLERRAQELREELEELDRRFTREYMALTPSLKVIPEKLANLQAEIERMRKTGQAIVVSEAEQAYSAARQATQAVREQLDEHRRKAAEFTARFAEHEALKNDLEGLEQLFRETQERLVQIEARYTGKYPQVDVVEWAFYPDHPIWPNYSRDALIALLSSLLFGLFCVWLVEFLTRKERAKLAINLSGIHVYSNEKLASEAIDQLPFSQSALNQPPQYALKQSLIKEMPAEQIDVLIKAANKKEQQLLVLLLSGLTLQEIAALQIENIDLEKAIVTITGTYPRHIPLHPLLKASLQEYGLALVNPSGDTLSQDDLAALLTCAIVDAGLPVTDDISAASLRHTYIAYLVRQGVRLSELEKIVGYVPPAELSILSKYAPVGPKRGIDEIELFYPLAPSPQA</sequence>
<feature type="coiled-coil region" evidence="2">
    <location>
        <begin position="175"/>
        <end position="289"/>
    </location>
</feature>
<dbReference type="STRING" id="52442.SAMN05421880_11141"/>
<feature type="transmembrane region" description="Helical" evidence="3">
    <location>
        <begin position="414"/>
        <end position="432"/>
    </location>
</feature>
<dbReference type="InterPro" id="IPR050445">
    <property type="entry name" value="Bact_polysacc_biosynth/exp"/>
</dbReference>
<feature type="coiled-coil region" evidence="2">
    <location>
        <begin position="320"/>
        <end position="385"/>
    </location>
</feature>
<keyword evidence="3" id="KW-0472">Membrane</keyword>
<evidence type="ECO:0000256" key="1">
    <source>
        <dbReference type="ARBA" id="ARBA00023172"/>
    </source>
</evidence>
<evidence type="ECO:0000256" key="3">
    <source>
        <dbReference type="SAM" id="Phobius"/>
    </source>
</evidence>
<evidence type="ECO:0000259" key="4">
    <source>
        <dbReference type="PROSITE" id="PS51898"/>
    </source>
</evidence>
<dbReference type="RefSeq" id="WP_090668122.1">
    <property type="nucleotide sequence ID" value="NZ_CAJNAP010000023.1"/>
</dbReference>
<proteinExistence type="predicted"/>
<dbReference type="SUPFAM" id="SSF56349">
    <property type="entry name" value="DNA breaking-rejoining enzymes"/>
    <property type="match status" value="1"/>
</dbReference>
<dbReference type="PANTHER" id="PTHR32309:SF31">
    <property type="entry name" value="CAPSULAR EXOPOLYSACCHARIDE FAMILY"/>
    <property type="match status" value="1"/>
</dbReference>
<dbReference type="GO" id="GO:0003677">
    <property type="term" value="F:DNA binding"/>
    <property type="evidence" value="ECO:0007669"/>
    <property type="project" value="InterPro"/>
</dbReference>
<protein>
    <submittedName>
        <fullName evidence="6">Uncharacterized protein involved in exopolysaccharide biosynthesis</fullName>
    </submittedName>
</protein>
<dbReference type="InterPro" id="IPR011010">
    <property type="entry name" value="DNA_brk_join_enz"/>
</dbReference>
<dbReference type="Gene3D" id="1.10.443.10">
    <property type="entry name" value="Intergrase catalytic core"/>
    <property type="match status" value="1"/>
</dbReference>
<dbReference type="PANTHER" id="PTHR32309">
    <property type="entry name" value="TYROSINE-PROTEIN KINASE"/>
    <property type="match status" value="1"/>
</dbReference>
<keyword evidence="7" id="KW-1185">Reference proteome</keyword>
<evidence type="ECO:0000313" key="5">
    <source>
        <dbReference type="EMBL" id="CAE6508742.1"/>
    </source>
</evidence>
<keyword evidence="2" id="KW-0175">Coiled coil</keyword>
<reference evidence="5" key="2">
    <citation type="submission" date="2021-02" db="EMBL/GenBank/DDBJ databases">
        <authorList>
            <person name="Han P."/>
        </authorList>
    </citation>
    <scope>NUCLEOTIDE SEQUENCE</scope>
    <source>
        <strain evidence="5">Nitrosomonas nitrosa 18-3D</strain>
    </source>
</reference>
<dbReference type="InterPro" id="IPR013762">
    <property type="entry name" value="Integrase-like_cat_sf"/>
</dbReference>
<gene>
    <name evidence="5" type="ORF">NMYAN_30068</name>
    <name evidence="6" type="ORF">SAMN05421880_11141</name>
</gene>
<dbReference type="GO" id="GO:0015074">
    <property type="term" value="P:DNA integration"/>
    <property type="evidence" value="ECO:0007669"/>
    <property type="project" value="InterPro"/>
</dbReference>
<organism evidence="6 7">
    <name type="scientific">Nitrosomonas nitrosa</name>
    <dbReference type="NCBI Taxonomy" id="52442"/>
    <lineage>
        <taxon>Bacteria</taxon>
        <taxon>Pseudomonadati</taxon>
        <taxon>Pseudomonadota</taxon>
        <taxon>Betaproteobacteria</taxon>
        <taxon>Nitrosomonadales</taxon>
        <taxon>Nitrosomonadaceae</taxon>
        <taxon>Nitrosomonas</taxon>
    </lineage>
</organism>
<dbReference type="EMBL" id="FOUF01000011">
    <property type="protein sequence ID" value="SFM27418.1"/>
    <property type="molecule type" value="Genomic_DNA"/>
</dbReference>
<dbReference type="PROSITE" id="PS51898">
    <property type="entry name" value="TYR_RECOMBINASE"/>
    <property type="match status" value="1"/>
</dbReference>